<protein>
    <submittedName>
        <fullName evidence="1">Uncharacterized protein</fullName>
    </submittedName>
</protein>
<organism evidence="1 2">
    <name type="scientific">Armillaria gallica</name>
    <name type="common">Bulbous honey fungus</name>
    <name type="synonym">Armillaria bulbosa</name>
    <dbReference type="NCBI Taxonomy" id="47427"/>
    <lineage>
        <taxon>Eukaryota</taxon>
        <taxon>Fungi</taxon>
        <taxon>Dikarya</taxon>
        <taxon>Basidiomycota</taxon>
        <taxon>Agaricomycotina</taxon>
        <taxon>Agaricomycetes</taxon>
        <taxon>Agaricomycetidae</taxon>
        <taxon>Agaricales</taxon>
        <taxon>Marasmiineae</taxon>
        <taxon>Physalacriaceae</taxon>
        <taxon>Armillaria</taxon>
    </lineage>
</organism>
<evidence type="ECO:0000313" key="1">
    <source>
        <dbReference type="EMBL" id="PBK91050.1"/>
    </source>
</evidence>
<evidence type="ECO:0000313" key="2">
    <source>
        <dbReference type="Proteomes" id="UP000217790"/>
    </source>
</evidence>
<gene>
    <name evidence="1" type="ORF">ARMGADRAFT_1082279</name>
</gene>
<dbReference type="EMBL" id="KZ293663">
    <property type="protein sequence ID" value="PBK91050.1"/>
    <property type="molecule type" value="Genomic_DNA"/>
</dbReference>
<accession>A0A2H3DAB3</accession>
<proteinExistence type="predicted"/>
<reference evidence="2" key="1">
    <citation type="journal article" date="2017" name="Nat. Ecol. Evol.">
        <title>Genome expansion and lineage-specific genetic innovations in the forest pathogenic fungi Armillaria.</title>
        <authorList>
            <person name="Sipos G."/>
            <person name="Prasanna A.N."/>
            <person name="Walter M.C."/>
            <person name="O'Connor E."/>
            <person name="Balint B."/>
            <person name="Krizsan K."/>
            <person name="Kiss B."/>
            <person name="Hess J."/>
            <person name="Varga T."/>
            <person name="Slot J."/>
            <person name="Riley R."/>
            <person name="Boka B."/>
            <person name="Rigling D."/>
            <person name="Barry K."/>
            <person name="Lee J."/>
            <person name="Mihaltcheva S."/>
            <person name="LaButti K."/>
            <person name="Lipzen A."/>
            <person name="Waldron R."/>
            <person name="Moloney N.M."/>
            <person name="Sperisen C."/>
            <person name="Kredics L."/>
            <person name="Vagvoelgyi C."/>
            <person name="Patrignani A."/>
            <person name="Fitzpatrick D."/>
            <person name="Nagy I."/>
            <person name="Doyle S."/>
            <person name="Anderson J.B."/>
            <person name="Grigoriev I.V."/>
            <person name="Gueldener U."/>
            <person name="Muensterkoetter M."/>
            <person name="Nagy L.G."/>
        </authorList>
    </citation>
    <scope>NUCLEOTIDE SEQUENCE [LARGE SCALE GENOMIC DNA]</scope>
    <source>
        <strain evidence="2">Ar21-2</strain>
    </source>
</reference>
<dbReference type="Proteomes" id="UP000217790">
    <property type="component" value="Unassembled WGS sequence"/>
</dbReference>
<dbReference type="InParanoid" id="A0A2H3DAB3"/>
<name>A0A2H3DAB3_ARMGA</name>
<keyword evidence="2" id="KW-1185">Reference proteome</keyword>
<dbReference type="AlphaFoldDB" id="A0A2H3DAB3"/>
<sequence>MTMTPIPIATYPASPTSTWGPITAVRWCRYNWGLYIDYHLSMASPLHSIPTPTAWPPPPFAALGNPMVKSFFAYDLAITIKTTSSPPHPSPPSQRCLEHHDYPITVCLDALSDDAYYRIALCNCM</sequence>